<accession>A0A2P8GZS4</accession>
<dbReference type="GO" id="GO:0005829">
    <property type="term" value="C:cytosol"/>
    <property type="evidence" value="ECO:0007669"/>
    <property type="project" value="TreeGrafter"/>
</dbReference>
<feature type="domain" description="Shikimate dehydrogenase substrate binding N-terminal" evidence="3">
    <location>
        <begin position="12"/>
        <end position="93"/>
    </location>
</feature>
<evidence type="ECO:0000313" key="6">
    <source>
        <dbReference type="Proteomes" id="UP000241203"/>
    </source>
</evidence>
<reference evidence="4 6" key="1">
    <citation type="submission" date="2018-03" db="EMBL/GenBank/DDBJ databases">
        <title>Genomic Encyclopedia of Archaeal and Bacterial Type Strains, Phase II (KMG-II): from individual species to whole genera.</title>
        <authorList>
            <person name="Goeker M."/>
        </authorList>
    </citation>
    <scope>NUCLEOTIDE SEQUENCE [LARGE SCALE GENOMIC DNA]</scope>
    <source>
        <strain evidence="4 6">DSM 21548</strain>
    </source>
</reference>
<name>A0A2P8GZS4_9MICO</name>
<dbReference type="Gene3D" id="3.40.50.720">
    <property type="entry name" value="NAD(P)-binding Rossmann-like Domain"/>
    <property type="match status" value="1"/>
</dbReference>
<comment type="caution">
    <text evidence="4">The sequence shown here is derived from an EMBL/GenBank/DDBJ whole genome shotgun (WGS) entry which is preliminary data.</text>
</comment>
<keyword evidence="2" id="KW-0057">Aromatic amino acid biosynthesis</keyword>
<evidence type="ECO:0000313" key="4">
    <source>
        <dbReference type="EMBL" id="PSL39471.1"/>
    </source>
</evidence>
<gene>
    <name evidence="4" type="ORF">CLV49_3111</name>
    <name evidence="5" type="ORF">ELQ93_03700</name>
</gene>
<dbReference type="PANTHER" id="PTHR21089">
    <property type="entry name" value="SHIKIMATE DEHYDROGENASE"/>
    <property type="match status" value="1"/>
</dbReference>
<dbReference type="PANTHER" id="PTHR21089:SF1">
    <property type="entry name" value="BIFUNCTIONAL 3-DEHYDROQUINATE DEHYDRATASE_SHIKIMATE DEHYDROGENASE, CHLOROPLASTIC"/>
    <property type="match status" value="1"/>
</dbReference>
<dbReference type="GO" id="GO:0009423">
    <property type="term" value="P:chorismate biosynthetic process"/>
    <property type="evidence" value="ECO:0007669"/>
    <property type="project" value="TreeGrafter"/>
</dbReference>
<dbReference type="InterPro" id="IPR046346">
    <property type="entry name" value="Aminoacid_DH-like_N_sf"/>
</dbReference>
<evidence type="ECO:0000256" key="2">
    <source>
        <dbReference type="ARBA" id="ARBA00023141"/>
    </source>
</evidence>
<keyword evidence="7" id="KW-1185">Reference proteome</keyword>
<evidence type="ECO:0000259" key="3">
    <source>
        <dbReference type="Pfam" id="PF08501"/>
    </source>
</evidence>
<dbReference type="InterPro" id="IPR013708">
    <property type="entry name" value="Shikimate_DH-bd_N"/>
</dbReference>
<dbReference type="Proteomes" id="UP000241203">
    <property type="component" value="Unassembled WGS sequence"/>
</dbReference>
<dbReference type="InterPro" id="IPR022893">
    <property type="entry name" value="Shikimate_DH_fam"/>
</dbReference>
<protein>
    <submittedName>
        <fullName evidence="4">Shikimate dehydrogenase</fullName>
    </submittedName>
</protein>
<dbReference type="GO" id="GO:0004764">
    <property type="term" value="F:shikimate 3-dehydrogenase (NADP+) activity"/>
    <property type="evidence" value="ECO:0007669"/>
    <property type="project" value="InterPro"/>
</dbReference>
<dbReference type="GO" id="GO:0009073">
    <property type="term" value="P:aromatic amino acid family biosynthetic process"/>
    <property type="evidence" value="ECO:0007669"/>
    <property type="project" value="UniProtKB-KW"/>
</dbReference>
<dbReference type="SUPFAM" id="SSF51735">
    <property type="entry name" value="NAD(P)-binding Rossmann-fold domains"/>
    <property type="match status" value="1"/>
</dbReference>
<evidence type="ECO:0000313" key="7">
    <source>
        <dbReference type="Proteomes" id="UP000268291"/>
    </source>
</evidence>
<dbReference type="SUPFAM" id="SSF53223">
    <property type="entry name" value="Aminoacid dehydrogenase-like, N-terminal domain"/>
    <property type="match status" value="1"/>
</dbReference>
<reference evidence="5 7" key="2">
    <citation type="submission" date="2018-12" db="EMBL/GenBank/DDBJ databases">
        <authorList>
            <person name="hu s."/>
            <person name="Xu Y."/>
            <person name="Xu B."/>
            <person name="Li F."/>
        </authorList>
    </citation>
    <scope>NUCLEOTIDE SEQUENCE [LARGE SCALE GENOMIC DNA]</scope>
    <source>
        <strain evidence="5 7">KSW2-17</strain>
    </source>
</reference>
<dbReference type="AlphaFoldDB" id="A0A2P8GZS4"/>
<dbReference type="EMBL" id="RZGY01000001">
    <property type="protein sequence ID" value="RUQ86127.1"/>
    <property type="molecule type" value="Genomic_DNA"/>
</dbReference>
<dbReference type="Proteomes" id="UP000268291">
    <property type="component" value="Unassembled WGS sequence"/>
</dbReference>
<dbReference type="OrthoDB" id="9776868at2"/>
<sequence length="293" mass="30058">MDDDTPVPLFGVIGSPIEHSRSPILHRAAYQVIGFDAEYDRTEVVAGGLTDFLSSSPPRRRGVSITMPLKREAWVAATTRDRAAELTGAVNTLVWPESGGQAPLSGSNTDVAGIVDAVRAALPDDVRRVLVLGAGATAASAVVAAVELGAVSLTLAVRSPERAGETVGLARSLGLDVTVVALADVAAVRADLVVSTLPGGTAMPALPLAALVPGAVVLDVAYSPWPSALVERGIAERATVVHGLSMLVHQAAQQVRVFAGLDEGEWGDAVGPVTRAMFDVVGLPSSGVVTSLR</sequence>
<dbReference type="EMBL" id="PYAU01000001">
    <property type="protein sequence ID" value="PSL39471.1"/>
    <property type="molecule type" value="Genomic_DNA"/>
</dbReference>
<proteinExistence type="predicted"/>
<keyword evidence="2" id="KW-0028">Amino-acid biosynthesis</keyword>
<dbReference type="InterPro" id="IPR036291">
    <property type="entry name" value="NAD(P)-bd_dom_sf"/>
</dbReference>
<evidence type="ECO:0000313" key="5">
    <source>
        <dbReference type="EMBL" id="RUQ86127.1"/>
    </source>
</evidence>
<dbReference type="Gene3D" id="3.40.50.10860">
    <property type="entry name" value="Leucine Dehydrogenase, chain A, domain 1"/>
    <property type="match status" value="1"/>
</dbReference>
<dbReference type="RefSeq" id="WP_106564329.1">
    <property type="nucleotide sequence ID" value="NZ_PYAU01000001.1"/>
</dbReference>
<comment type="pathway">
    <text evidence="1">Metabolic intermediate biosynthesis; chorismate biosynthesis; chorismate from D-erythrose 4-phosphate and phosphoenolpyruvate: step 4/7.</text>
</comment>
<evidence type="ECO:0000256" key="1">
    <source>
        <dbReference type="ARBA" id="ARBA00004871"/>
    </source>
</evidence>
<dbReference type="GO" id="GO:0019632">
    <property type="term" value="P:shikimate metabolic process"/>
    <property type="evidence" value="ECO:0007669"/>
    <property type="project" value="TreeGrafter"/>
</dbReference>
<organism evidence="4 6">
    <name type="scientific">Labedella gwakjiensis</name>
    <dbReference type="NCBI Taxonomy" id="390269"/>
    <lineage>
        <taxon>Bacteria</taxon>
        <taxon>Bacillati</taxon>
        <taxon>Actinomycetota</taxon>
        <taxon>Actinomycetes</taxon>
        <taxon>Micrococcales</taxon>
        <taxon>Microbacteriaceae</taxon>
        <taxon>Labedella</taxon>
    </lineage>
</organism>
<dbReference type="Pfam" id="PF08501">
    <property type="entry name" value="Shikimate_dh_N"/>
    <property type="match status" value="1"/>
</dbReference>
<dbReference type="GO" id="GO:0050661">
    <property type="term" value="F:NADP binding"/>
    <property type="evidence" value="ECO:0007669"/>
    <property type="project" value="TreeGrafter"/>
</dbReference>